<dbReference type="AlphaFoldDB" id="A0A1P8UCK3"/>
<organism evidence="4 5">
    <name type="scientific">Microbacterium aurum</name>
    <dbReference type="NCBI Taxonomy" id="36805"/>
    <lineage>
        <taxon>Bacteria</taxon>
        <taxon>Bacillati</taxon>
        <taxon>Actinomycetota</taxon>
        <taxon>Actinomycetes</taxon>
        <taxon>Micrococcales</taxon>
        <taxon>Microbacteriaceae</taxon>
        <taxon>Microbacterium</taxon>
    </lineage>
</organism>
<keyword evidence="1" id="KW-0472">Membrane</keyword>
<name>A0A1P8UCK3_9MICO</name>
<feature type="transmembrane region" description="Helical" evidence="1">
    <location>
        <begin position="240"/>
        <end position="261"/>
    </location>
</feature>
<evidence type="ECO:0000313" key="4">
    <source>
        <dbReference type="EMBL" id="APZ35877.1"/>
    </source>
</evidence>
<dbReference type="InterPro" id="IPR012429">
    <property type="entry name" value="HGSNAT_cat"/>
</dbReference>
<feature type="transmembrane region" description="Helical" evidence="1">
    <location>
        <begin position="197"/>
        <end position="220"/>
    </location>
</feature>
<feature type="transmembrane region" description="Helical" evidence="1">
    <location>
        <begin position="168"/>
        <end position="185"/>
    </location>
</feature>
<feature type="transmembrane region" description="Helical" evidence="1">
    <location>
        <begin position="281"/>
        <end position="299"/>
    </location>
</feature>
<dbReference type="PANTHER" id="PTHR30590">
    <property type="entry name" value="INNER MEMBRANE PROTEIN"/>
    <property type="match status" value="1"/>
</dbReference>
<evidence type="ECO:0000259" key="3">
    <source>
        <dbReference type="Pfam" id="PF07786"/>
    </source>
</evidence>
<keyword evidence="5" id="KW-1185">Reference proteome</keyword>
<dbReference type="InterPro" id="IPR007349">
    <property type="entry name" value="DUF418"/>
</dbReference>
<dbReference type="Proteomes" id="UP000187185">
    <property type="component" value="Chromosome"/>
</dbReference>
<feature type="transmembrane region" description="Helical" evidence="1">
    <location>
        <begin position="106"/>
        <end position="123"/>
    </location>
</feature>
<keyword evidence="1" id="KW-1133">Transmembrane helix</keyword>
<keyword evidence="4" id="KW-0012">Acyltransferase</keyword>
<evidence type="ECO:0000313" key="5">
    <source>
        <dbReference type="Proteomes" id="UP000187185"/>
    </source>
</evidence>
<feature type="transmembrane region" description="Helical" evidence="1">
    <location>
        <begin position="84"/>
        <end position="100"/>
    </location>
</feature>
<sequence>MAGRIPGRIPGVDLARGLAVLGMFAAHLLTIAPFDPADPATWIDVANGRSSILFATLAGVSIALVTGGARPIDGAALSTARRRLVVRAILLWVIGALLISTGVPVYVILPAYALLFLIALPLLRLSARMLWIIAAVIALVVPWLLPWLNALPVWEGETGGDLALILGWHYPFPLWSAFVVAGMAAGRADLRSRRTAWLLTAGGLVAAIAAAAASAVPALAALDPRSILGQVLADDAHSGGLLEVIGSGGGALATIGACVLLCRTRANGVLLPLRAVGSMPLTAYVGQLVAWALIAAAVLGDTGDLLGFRALQPFWPFVLVTLAACTAWALLLGRGPLERLLGWVARRVAP</sequence>
<reference evidence="4 5" key="1">
    <citation type="submission" date="2016-12" db="EMBL/GenBank/DDBJ databases">
        <title>Complete genome sequence of Microbacterium aurum KACC 15219.</title>
        <authorList>
            <person name="Jung Y."/>
            <person name="Shin J.-H."/>
            <person name="Lee Y.-J."/>
            <person name="Yi H."/>
            <person name="Bahn Y.-S."/>
            <person name="Kim J.F."/>
            <person name="Lee D.-W."/>
        </authorList>
    </citation>
    <scope>NUCLEOTIDE SEQUENCE [LARGE SCALE GENOMIC DNA]</scope>
    <source>
        <strain evidence="4 5">KACC 15219</strain>
    </source>
</reference>
<dbReference type="KEGG" id="maur:BOH66_11595"/>
<dbReference type="EMBL" id="CP018762">
    <property type="protein sequence ID" value="APZ35877.1"/>
    <property type="molecule type" value="Genomic_DNA"/>
</dbReference>
<dbReference type="PANTHER" id="PTHR30590:SF2">
    <property type="entry name" value="INNER MEMBRANE PROTEIN"/>
    <property type="match status" value="1"/>
</dbReference>
<dbReference type="Pfam" id="PF07786">
    <property type="entry name" value="HGSNAT_cat"/>
    <property type="match status" value="1"/>
</dbReference>
<feature type="transmembrane region" description="Helical" evidence="1">
    <location>
        <begin position="314"/>
        <end position="333"/>
    </location>
</feature>
<proteinExistence type="predicted"/>
<dbReference type="InterPro" id="IPR052529">
    <property type="entry name" value="Bact_Transport_Assoc"/>
</dbReference>
<feature type="transmembrane region" description="Helical" evidence="1">
    <location>
        <begin position="12"/>
        <end position="32"/>
    </location>
</feature>
<keyword evidence="1" id="KW-0812">Transmembrane</keyword>
<feature type="transmembrane region" description="Helical" evidence="1">
    <location>
        <begin position="130"/>
        <end position="148"/>
    </location>
</feature>
<accession>A0A1P8UCK3</accession>
<evidence type="ECO:0000259" key="2">
    <source>
        <dbReference type="Pfam" id="PF04235"/>
    </source>
</evidence>
<dbReference type="Pfam" id="PF04235">
    <property type="entry name" value="DUF418"/>
    <property type="match status" value="1"/>
</dbReference>
<keyword evidence="4" id="KW-0808">Transferase</keyword>
<evidence type="ECO:0000256" key="1">
    <source>
        <dbReference type="SAM" id="Phobius"/>
    </source>
</evidence>
<gene>
    <name evidence="4" type="ORF">BOH66_11595</name>
</gene>
<protein>
    <submittedName>
        <fullName evidence="4">Acyltransferase</fullName>
    </submittedName>
</protein>
<feature type="transmembrane region" description="Helical" evidence="1">
    <location>
        <begin position="52"/>
        <end position="72"/>
    </location>
</feature>
<feature type="domain" description="Heparan-alpha-glucosaminide N-acetyltransferase catalytic" evidence="3">
    <location>
        <begin position="8"/>
        <end position="196"/>
    </location>
</feature>
<dbReference type="GO" id="GO:0016746">
    <property type="term" value="F:acyltransferase activity"/>
    <property type="evidence" value="ECO:0007669"/>
    <property type="project" value="UniProtKB-KW"/>
</dbReference>
<dbReference type="STRING" id="36805.BOH66_11595"/>
<feature type="domain" description="DUF418" evidence="2">
    <location>
        <begin position="208"/>
        <end position="344"/>
    </location>
</feature>